<feature type="compositionally biased region" description="Polar residues" evidence="1">
    <location>
        <begin position="49"/>
        <end position="60"/>
    </location>
</feature>
<reference evidence="3" key="1">
    <citation type="submission" date="2011-03" db="EMBL/GenBank/DDBJ databases">
        <authorList>
            <person name="Walker A."/>
            <person name="Weisman S."/>
            <person name="Sutherland T."/>
        </authorList>
    </citation>
    <scope>NUCLEOTIDE SEQUENCE</scope>
    <source>
        <tissue evidence="3">Acinar labial gland</tissue>
    </source>
</reference>
<feature type="signal peptide" evidence="2">
    <location>
        <begin position="1"/>
        <end position="22"/>
    </location>
</feature>
<evidence type="ECO:0000256" key="1">
    <source>
        <dbReference type="SAM" id="MobiDB-lite"/>
    </source>
</evidence>
<feature type="region of interest" description="Disordered" evidence="1">
    <location>
        <begin position="37"/>
        <end position="95"/>
    </location>
</feature>
<accession>H6B9K0</accession>
<keyword evidence="2" id="KW-0732">Signal</keyword>
<dbReference type="AlphaFoldDB" id="H6B9K0"/>
<dbReference type="EMBL" id="JF508441">
    <property type="protein sequence ID" value="AFB83395.1"/>
    <property type="molecule type" value="mRNA"/>
</dbReference>
<sequence>MDFKIFLLVLLGAVVVLSAVEGRPSGDDDVRIISSTKDVTSTGKRRSNSKNNVAQSSSQKDSIRVKDSNEVIKSISENDPDGTRITTSKGTGVGSETLNENLVELNQNTVSDTNSVETSSDKSNSVTTYDADDRPLTVTDRKGQKDVKSATNAKEDSSEVSENSESETNWQSESDSVEKSVSHPVCGGAESPSSGGPQGSGPQGGGSQGGPSGQGQPNGGIAVSSAEDAAAPQSTRTSTAEGESSSFSAAADVNEGSRKGNVALAGSTAYGRSVTNENSSSGSTQSFSGAAEENVASPDGGSTQRNAAIAGNIAEGQVSSKEEVAEGKATSLSGTIQESDENSQRSAAIAGSSAEANVATREQTSKGKTAAWTGNSQEKSTSPAEISETNIFSSGSYAEGSTLSREKLEQGKSTTWSEESEESRKH</sequence>
<proteinExistence type="evidence at transcript level"/>
<feature type="compositionally biased region" description="Low complexity" evidence="1">
    <location>
        <begin position="237"/>
        <end position="251"/>
    </location>
</feature>
<feature type="compositionally biased region" description="Basic and acidic residues" evidence="1">
    <location>
        <begin position="61"/>
        <end position="70"/>
    </location>
</feature>
<feature type="compositionally biased region" description="Low complexity" evidence="1">
    <location>
        <begin position="279"/>
        <end position="288"/>
    </location>
</feature>
<evidence type="ECO:0000313" key="3">
    <source>
        <dbReference type="EMBL" id="AFB83395.1"/>
    </source>
</evidence>
<feature type="compositionally biased region" description="Polar residues" evidence="1">
    <location>
        <begin position="84"/>
        <end position="95"/>
    </location>
</feature>
<evidence type="ECO:0000256" key="2">
    <source>
        <dbReference type="SAM" id="SignalP"/>
    </source>
</evidence>
<feature type="region of interest" description="Disordered" evidence="1">
    <location>
        <begin position="270"/>
        <end position="426"/>
    </location>
</feature>
<name>H6B9K0_9ORTH</name>
<feature type="chain" id="PRO_5003602708" evidence="2">
    <location>
        <begin position="23"/>
        <end position="426"/>
    </location>
</feature>
<feature type="compositionally biased region" description="Gly residues" evidence="1">
    <location>
        <begin position="196"/>
        <end position="218"/>
    </location>
</feature>
<feature type="compositionally biased region" description="Polar residues" evidence="1">
    <location>
        <begin position="107"/>
        <end position="128"/>
    </location>
</feature>
<reference evidence="3" key="2">
    <citation type="journal article" date="2012" name="PLoS ONE">
        <title>Silk from crickets: a new twist on spinning.</title>
        <authorList>
            <person name="Walker A.A."/>
            <person name="Weisman S."/>
            <person name="Church J.S."/>
            <person name="Merritt D.J."/>
            <person name="Mudie S.T."/>
            <person name="Sutherland T.D."/>
        </authorList>
    </citation>
    <scope>NUCLEOTIDE SEQUENCE</scope>
    <source>
        <tissue evidence="3">Acinar labial gland</tissue>
    </source>
</reference>
<organism evidence="3">
    <name type="scientific">Apotrechus illawarra</name>
    <dbReference type="NCBI Taxonomy" id="992432"/>
    <lineage>
        <taxon>Eukaryota</taxon>
        <taxon>Metazoa</taxon>
        <taxon>Ecdysozoa</taxon>
        <taxon>Arthropoda</taxon>
        <taxon>Hexapoda</taxon>
        <taxon>Insecta</taxon>
        <taxon>Pterygota</taxon>
        <taxon>Neoptera</taxon>
        <taxon>Polyneoptera</taxon>
        <taxon>Orthoptera</taxon>
        <taxon>Ensifera</taxon>
        <taxon>Tettigoniidea</taxon>
        <taxon>Stenopelmatoidea</taxon>
        <taxon>Gryllacrididae</taxon>
        <taxon>Apotrechus</taxon>
    </lineage>
</organism>
<feature type="compositionally biased region" description="Polar residues" evidence="1">
    <location>
        <begin position="372"/>
        <end position="403"/>
    </location>
</feature>
<feature type="region of interest" description="Disordered" evidence="1">
    <location>
        <begin position="107"/>
        <end position="258"/>
    </location>
</feature>
<protein>
    <submittedName>
        <fullName evidence="3">SP2</fullName>
    </submittedName>
</protein>
<feature type="compositionally biased region" description="Basic and acidic residues" evidence="1">
    <location>
        <begin position="131"/>
        <end position="157"/>
    </location>
</feature>